<dbReference type="GO" id="GO:0006412">
    <property type="term" value="P:translation"/>
    <property type="evidence" value="ECO:0007669"/>
    <property type="project" value="UniProtKB-UniRule"/>
</dbReference>
<dbReference type="PROSITE" id="PS50926">
    <property type="entry name" value="TRAM"/>
    <property type="match status" value="1"/>
</dbReference>
<dbReference type="EMBL" id="KX530454">
    <property type="protein sequence ID" value="AOH77171.1"/>
    <property type="molecule type" value="Genomic_DNA"/>
</dbReference>
<evidence type="ECO:0000256" key="2">
    <source>
        <dbReference type="ARBA" id="ARBA00006242"/>
    </source>
</evidence>
<dbReference type="GO" id="GO:0005763">
    <property type="term" value="C:mitochondrial small ribosomal subunit"/>
    <property type="evidence" value="ECO:0007669"/>
    <property type="project" value="TreeGrafter"/>
</dbReference>
<dbReference type="InterPro" id="IPR012340">
    <property type="entry name" value="NA-bd_OB-fold"/>
</dbReference>
<keyword evidence="3 5" id="KW-0689">Ribosomal protein</keyword>
<proteinExistence type="inferred from homology"/>
<dbReference type="Gene3D" id="2.40.50.140">
    <property type="entry name" value="Nucleic acid-binding proteins"/>
    <property type="match status" value="2"/>
</dbReference>
<keyword evidence="5" id="KW-0934">Plastid</keyword>
<geneLocation type="chloroplast" evidence="5"/>
<reference evidence="5" key="1">
    <citation type="submission" date="2016-07" db="EMBL/GenBank/DDBJ databases">
        <title>The complete chloroplast genome of Dunaliella salina strain SQ.</title>
        <authorList>
            <person name="Lopez H."/>
            <person name="Magdaleno D.A."/>
            <person name="Stephano J.L."/>
        </authorList>
    </citation>
    <scope>NUCLEOTIDE SEQUENCE</scope>
    <source>
        <strain evidence="5">SQ</strain>
    </source>
</reference>
<feature type="domain" description="TRAM" evidence="4">
    <location>
        <begin position="103"/>
        <end position="165"/>
    </location>
</feature>
<keyword evidence="3" id="KW-0687">Ribonucleoprotein</keyword>
<accession>A0A1C8XRP0</accession>
<dbReference type="Gene3D" id="3.40.50.10490">
    <property type="entry name" value="Glucose-6-phosphate isomerase like protein, domain 1"/>
    <property type="match status" value="2"/>
</dbReference>
<dbReference type="InterPro" id="IPR002792">
    <property type="entry name" value="TRAM_dom"/>
</dbReference>
<name>A0A1C8XRP0_DUNSA</name>
<comment type="subcellular location">
    <subcellularLocation>
        <location evidence="1 3">Plastid</location>
        <location evidence="1 3">Chloroplast</location>
    </subcellularLocation>
</comment>
<protein>
    <recommendedName>
        <fullName evidence="3">Small ribosomal subunit protein uS2c</fullName>
    </recommendedName>
</protein>
<organism evidence="5">
    <name type="scientific">Dunaliella salina</name>
    <name type="common">Green alga</name>
    <name type="synonym">Protococcus salinus</name>
    <dbReference type="NCBI Taxonomy" id="3046"/>
    <lineage>
        <taxon>Eukaryota</taxon>
        <taxon>Viridiplantae</taxon>
        <taxon>Chlorophyta</taxon>
        <taxon>core chlorophytes</taxon>
        <taxon>Chlorophyceae</taxon>
        <taxon>CS clade</taxon>
        <taxon>Chlamydomonadales</taxon>
        <taxon>Dunaliellaceae</taxon>
        <taxon>Dunaliella</taxon>
    </lineage>
</organism>
<dbReference type="PANTHER" id="PTHR12534:SF0">
    <property type="entry name" value="SMALL RIBOSOMAL SUBUNIT PROTEIN US2M"/>
    <property type="match status" value="1"/>
</dbReference>
<dbReference type="GO" id="GO:0009507">
    <property type="term" value="C:chloroplast"/>
    <property type="evidence" value="ECO:0007669"/>
    <property type="project" value="UniProtKB-SubCell"/>
</dbReference>
<dbReference type="SUPFAM" id="SSF52313">
    <property type="entry name" value="Ribosomal protein S2"/>
    <property type="match status" value="2"/>
</dbReference>
<dbReference type="CDD" id="cd01425">
    <property type="entry name" value="RPS2"/>
    <property type="match status" value="2"/>
</dbReference>
<comment type="similarity">
    <text evidence="2 3">Belongs to the universal ribosomal protein uS2 family.</text>
</comment>
<dbReference type="AlphaFoldDB" id="A0A1C8XRP0"/>
<dbReference type="GO" id="GO:0003735">
    <property type="term" value="F:structural constituent of ribosome"/>
    <property type="evidence" value="ECO:0007669"/>
    <property type="project" value="InterPro"/>
</dbReference>
<dbReference type="HAMAP" id="MF_00291_B">
    <property type="entry name" value="Ribosomal_uS2_B"/>
    <property type="match status" value="1"/>
</dbReference>
<dbReference type="InterPro" id="IPR005706">
    <property type="entry name" value="Ribosomal_uS2_bac/mit/plastid"/>
</dbReference>
<dbReference type="PANTHER" id="PTHR12534">
    <property type="entry name" value="30S RIBOSOMAL PROTEIN S2 PROKARYOTIC AND ORGANELLAR"/>
    <property type="match status" value="1"/>
</dbReference>
<keyword evidence="5" id="KW-0150">Chloroplast</keyword>
<dbReference type="Pfam" id="PF00318">
    <property type="entry name" value="Ribosomal_S2"/>
    <property type="match status" value="2"/>
</dbReference>
<dbReference type="InterPro" id="IPR001865">
    <property type="entry name" value="Ribosomal_uS2"/>
</dbReference>
<evidence type="ECO:0000259" key="4">
    <source>
        <dbReference type="PROSITE" id="PS50926"/>
    </source>
</evidence>
<evidence type="ECO:0000256" key="1">
    <source>
        <dbReference type="ARBA" id="ARBA00004229"/>
    </source>
</evidence>
<sequence>MTAKQLTKGNTRNGEIRKKKLSVGEICDLKITALAPNNIGIDEFSYPFAIFVPNAKQGNIKAKIVKKAVTAFKDSSYAVAQLISTSQDGSNLTKSDSEAISAPVKPGDVLTVNITKKTQKGAGIVELSPDYKIIVPLGQEEVLPKNAKIAITRVKSNYAFSMLTGRGSEASISDKIGIDKDKKDESSKRNLNKLMYGCKFTTIIPENVKKYNNYAILKVRNQILFVRLEKGVMLGRDKVRIKVRRDIGNSPFNCAIGKIIQINPVSKSKKATLVMNSIREMLAHGMHFGEKTVKCHARMKQYIWLHKQGQNKNRPFVKKGQHVINLLKTRRCLNKALSTLTKYALKGRTFLFIGTKKPAAGLVARASFFTKNSFYVNTRWLGGMLTNWKTICKSISKIRPILKEKQKVVRDILERRQTIKARFIKRALLLKNKSKLILTKGRQIFKIFKNNTNDIVSRAQKFAEKRNLLMTKGMIYIQKRQKLIQKRRELIDQTLFVKEKGLQISSRYQMLFNQLAAYTQKLREYKYLLMLSSEMKGLQKTNVSLYTVPYNTLKNIPENNIKPWIVPNPPKEILNRVALATVRSREADSRLTNEGTDISRLRTPKATTGNIVVCSSLLLRFARQLNSYIKSVIETLISSIQSIQTQCNDAFSQLKTIETTLQNYDSLKNQYVSELQQLKTKAIGERQVIQIVKRQFKALDAQKKLIKFLPRLRYLPTPQTKISEIVQILLSKIVDPKLKFPIDSIYDKNLSSSTKKLAAARKKKWQRLEKYFGGIANMTKLSQTKISKNVAIIIGQKEEMNAVRECNKLGLKTFTIVDTNCDPTLSDHIIPANDDSRNSIKYILTKFITRIRLAQKIRSRFQKYKKSN</sequence>
<dbReference type="InterPro" id="IPR023591">
    <property type="entry name" value="Ribosomal_uS2_flav_dom_sf"/>
</dbReference>
<gene>
    <name evidence="3 5" type="primary">rps2</name>
</gene>
<evidence type="ECO:0000313" key="5">
    <source>
        <dbReference type="EMBL" id="AOH77171.1"/>
    </source>
</evidence>
<dbReference type="NCBIfam" id="TIGR01011">
    <property type="entry name" value="rpsB_bact"/>
    <property type="match status" value="2"/>
</dbReference>
<evidence type="ECO:0000256" key="3">
    <source>
        <dbReference type="HAMAP-Rule" id="MF_00291"/>
    </source>
</evidence>